<feature type="chain" id="PRO_5046894864" evidence="5">
    <location>
        <begin position="21"/>
        <end position="651"/>
    </location>
</feature>
<keyword evidence="8" id="KW-1185">Reference proteome</keyword>
<dbReference type="Proteomes" id="UP001623330">
    <property type="component" value="Unassembled WGS sequence"/>
</dbReference>
<evidence type="ECO:0000256" key="4">
    <source>
        <dbReference type="SAM" id="Coils"/>
    </source>
</evidence>
<dbReference type="InterPro" id="IPR036869">
    <property type="entry name" value="J_dom_sf"/>
</dbReference>
<keyword evidence="3" id="KW-0256">Endoplasmic reticulum</keyword>
<dbReference type="PANTHER" id="PTHR44140:SF2">
    <property type="entry name" value="LD25575P"/>
    <property type="match status" value="1"/>
</dbReference>
<dbReference type="PROSITE" id="PS50076">
    <property type="entry name" value="DNAJ_2"/>
    <property type="match status" value="1"/>
</dbReference>
<dbReference type="SUPFAM" id="SSF46565">
    <property type="entry name" value="Chaperone J-domain"/>
    <property type="match status" value="1"/>
</dbReference>
<evidence type="ECO:0000256" key="1">
    <source>
        <dbReference type="ARBA" id="ARBA00004240"/>
    </source>
</evidence>
<protein>
    <submittedName>
        <fullName evidence="7">DnaJ-like chaperone JEM1</fullName>
    </submittedName>
</protein>
<dbReference type="PRINTS" id="PR00625">
    <property type="entry name" value="JDOMAIN"/>
</dbReference>
<gene>
    <name evidence="7" type="ORF">RNJ44_04626</name>
</gene>
<evidence type="ECO:0000256" key="5">
    <source>
        <dbReference type="SAM" id="SignalP"/>
    </source>
</evidence>
<dbReference type="CDD" id="cd06257">
    <property type="entry name" value="DnaJ"/>
    <property type="match status" value="1"/>
</dbReference>
<evidence type="ECO:0000313" key="8">
    <source>
        <dbReference type="Proteomes" id="UP001623330"/>
    </source>
</evidence>
<accession>A0ABR4NVF7</accession>
<proteinExistence type="predicted"/>
<name>A0ABR4NVF7_9SACH</name>
<evidence type="ECO:0000313" key="7">
    <source>
        <dbReference type="EMBL" id="KAL3232710.1"/>
    </source>
</evidence>
<evidence type="ECO:0000259" key="6">
    <source>
        <dbReference type="PROSITE" id="PS50076"/>
    </source>
</evidence>
<comment type="caution">
    <text evidence="7">The sequence shown here is derived from an EMBL/GenBank/DDBJ whole genome shotgun (WGS) entry which is preliminary data.</text>
</comment>
<dbReference type="Pfam" id="PF00226">
    <property type="entry name" value="DnaJ"/>
    <property type="match status" value="1"/>
</dbReference>
<dbReference type="SMART" id="SM00271">
    <property type="entry name" value="DnaJ"/>
    <property type="match status" value="1"/>
</dbReference>
<sequence>MKCLFRSIAVPFLFFFTVLANQCDIIELTREAQNLKHDINSLNSYDSFINKLEGCLREKATEKDEYNSIIKLAHQVYYKNGLIQLSAGKYFKAITSFEKIILDSRAEIPLSDSYYLLSAKRLQKLYMEFGLWNNVTESTIKISKKLEPQIVPEIEAKRELFQKSLIELKDMIRNDIHNNDIEDKLETIKNISPYNINYLYLANQFLTNNLIDGEAFDITRIMMLKENYERLLDVHITTLSLDERLSLHHNIAVIQLFLVGQDPLAQGSSSHLRKCLNIDMDYAPCKELILIASKLNKINPDLKEIKDENTYRNLDASEGKWSTMVNFYLKDKINLKSKLLPNNYRSVLKNNYEVMEAIQSRNLKEYFGVDEKVSSEITTNLFVNIDIGLCQAATLTKILDKKQVHLNCQKAMFVIGDNYRNDIKNSMSQGNTMNEDVFEDLRNTYPHIFALFVKNALKKFGASSQGQNLINQILKIWESNDYKNAHNPYLKAITKQIEKIMNRRREEQAQRQQQQQQFFRQQQQQQQQQQFQQQNGLTNDQAAKNYYKILGVTPEANSKEIRRAYLGLTKKFHPDKQGKKLTEEEDKKNHEKMSEINEAYEILNDEDKRKEYDSIRTGSPKFNAQNNFRPNGRGFAGGFPGGFPFGGGFGF</sequence>
<keyword evidence="2 5" id="KW-0732">Signal</keyword>
<evidence type="ECO:0000256" key="3">
    <source>
        <dbReference type="ARBA" id="ARBA00022824"/>
    </source>
</evidence>
<dbReference type="InterPro" id="IPR051727">
    <property type="entry name" value="DnaJ_C3_Co-chaperones"/>
</dbReference>
<reference evidence="7 8" key="1">
    <citation type="submission" date="2024-05" db="EMBL/GenBank/DDBJ databases">
        <title>Long read based assembly of the Candida bracarensis genome reveals expanded adhesin content.</title>
        <authorList>
            <person name="Marcet-Houben M."/>
            <person name="Ksiezopolska E."/>
            <person name="Gabaldon T."/>
        </authorList>
    </citation>
    <scope>NUCLEOTIDE SEQUENCE [LARGE SCALE GENOMIC DNA]</scope>
    <source>
        <strain evidence="7 8">CBM6</strain>
    </source>
</reference>
<feature type="coiled-coil region" evidence="4">
    <location>
        <begin position="490"/>
        <end position="517"/>
    </location>
</feature>
<dbReference type="PANTHER" id="PTHR44140">
    <property type="entry name" value="LD25575P"/>
    <property type="match status" value="1"/>
</dbReference>
<feature type="signal peptide" evidence="5">
    <location>
        <begin position="1"/>
        <end position="20"/>
    </location>
</feature>
<dbReference type="Gene3D" id="1.10.287.110">
    <property type="entry name" value="DnaJ domain"/>
    <property type="match status" value="1"/>
</dbReference>
<keyword evidence="4" id="KW-0175">Coiled coil</keyword>
<feature type="domain" description="J" evidence="6">
    <location>
        <begin position="545"/>
        <end position="616"/>
    </location>
</feature>
<organism evidence="7 8">
    <name type="scientific">Nakaseomyces bracarensis</name>
    <dbReference type="NCBI Taxonomy" id="273131"/>
    <lineage>
        <taxon>Eukaryota</taxon>
        <taxon>Fungi</taxon>
        <taxon>Dikarya</taxon>
        <taxon>Ascomycota</taxon>
        <taxon>Saccharomycotina</taxon>
        <taxon>Saccharomycetes</taxon>
        <taxon>Saccharomycetales</taxon>
        <taxon>Saccharomycetaceae</taxon>
        <taxon>Nakaseomyces</taxon>
    </lineage>
</organism>
<dbReference type="InterPro" id="IPR001623">
    <property type="entry name" value="DnaJ_domain"/>
</dbReference>
<comment type="subcellular location">
    <subcellularLocation>
        <location evidence="1">Endoplasmic reticulum</location>
    </subcellularLocation>
</comment>
<dbReference type="EMBL" id="JBEVYD010000005">
    <property type="protein sequence ID" value="KAL3232710.1"/>
    <property type="molecule type" value="Genomic_DNA"/>
</dbReference>
<evidence type="ECO:0000256" key="2">
    <source>
        <dbReference type="ARBA" id="ARBA00022729"/>
    </source>
</evidence>